<dbReference type="EMBL" id="CM001258">
    <property type="protein sequence ID" value="EHH27051.1"/>
    <property type="molecule type" value="Genomic_DNA"/>
</dbReference>
<organism evidence="2">
    <name type="scientific">Macaca mulatta</name>
    <name type="common">Rhesus macaque</name>
    <dbReference type="NCBI Taxonomy" id="9544"/>
    <lineage>
        <taxon>Eukaryota</taxon>
        <taxon>Metazoa</taxon>
        <taxon>Chordata</taxon>
        <taxon>Craniata</taxon>
        <taxon>Vertebrata</taxon>
        <taxon>Euteleostomi</taxon>
        <taxon>Mammalia</taxon>
        <taxon>Eutheria</taxon>
        <taxon>Euarchontoglires</taxon>
        <taxon>Primates</taxon>
        <taxon>Haplorrhini</taxon>
        <taxon>Catarrhini</taxon>
        <taxon>Cercopithecidae</taxon>
        <taxon>Cercopithecinae</taxon>
        <taxon>Macaca</taxon>
    </lineage>
</organism>
<proteinExistence type="predicted"/>
<dbReference type="AlphaFoldDB" id="G7MU11"/>
<sequence length="100" mass="11776">GDLKHLQQHMPGQTSSEEATGVHMKQQQKKQQWKRKSECAAGRMMREADTCPCSSWLRSLSCCPIRKTRKKTRKPKKKTRNPSKNSRWNILNCWDIFNIF</sequence>
<evidence type="ECO:0000313" key="2">
    <source>
        <dbReference type="EMBL" id="EHH27051.1"/>
    </source>
</evidence>
<feature type="non-terminal residue" evidence="2">
    <location>
        <position position="100"/>
    </location>
</feature>
<feature type="non-terminal residue" evidence="2">
    <location>
        <position position="1"/>
    </location>
</feature>
<protein>
    <submittedName>
        <fullName evidence="2">Uncharacterized protein</fullName>
    </submittedName>
</protein>
<name>G7MU11_MACMU</name>
<dbReference type="Proteomes" id="UP000013456">
    <property type="component" value="Chromosome 6"/>
</dbReference>
<dbReference type="PANTHER" id="PTHR40712">
    <property type="entry name" value="FAMILY WITH SEQUENCE SIMILARITY 153 MEMBER C-RELATED"/>
    <property type="match status" value="1"/>
</dbReference>
<dbReference type="Pfam" id="PF15722">
    <property type="entry name" value="FAM153"/>
    <property type="match status" value="1"/>
</dbReference>
<reference evidence="2" key="1">
    <citation type="journal article" date="2011" name="Nat. Biotechnol.">
        <title>Genome sequencing and comparison of two nonhuman primate animal models, the cynomolgus and Chinese rhesus macaques.</title>
        <authorList>
            <person name="Yan G."/>
            <person name="Zhang G."/>
            <person name="Fang X."/>
            <person name="Zhang Y."/>
            <person name="Li C."/>
            <person name="Ling F."/>
            <person name="Cooper D.N."/>
            <person name="Li Q."/>
            <person name="Li Y."/>
            <person name="van Gool A.J."/>
            <person name="Du H."/>
            <person name="Chen J."/>
            <person name="Chen R."/>
            <person name="Zhang P."/>
            <person name="Huang Z."/>
            <person name="Thompson J.R."/>
            <person name="Meng Y."/>
            <person name="Bai Y."/>
            <person name="Wang J."/>
            <person name="Zhuo M."/>
            <person name="Wang T."/>
            <person name="Huang Y."/>
            <person name="Wei L."/>
            <person name="Li J."/>
            <person name="Wang Z."/>
            <person name="Hu H."/>
            <person name="Yang P."/>
            <person name="Le L."/>
            <person name="Stenson P.D."/>
            <person name="Li B."/>
            <person name="Liu X."/>
            <person name="Ball E.V."/>
            <person name="An N."/>
            <person name="Huang Q."/>
            <person name="Zhang Y."/>
            <person name="Fan W."/>
            <person name="Zhang X."/>
            <person name="Li Y."/>
            <person name="Wang W."/>
            <person name="Katze M.G."/>
            <person name="Su B."/>
            <person name="Nielsen R."/>
            <person name="Yang H."/>
            <person name="Wang J."/>
            <person name="Wang X."/>
            <person name="Wang J."/>
        </authorList>
    </citation>
    <scope>NUCLEOTIDE SEQUENCE [LARGE SCALE GENOMIC DNA]</scope>
    <source>
        <strain evidence="2">CR-5</strain>
    </source>
</reference>
<feature type="region of interest" description="Disordered" evidence="1">
    <location>
        <begin position="1"/>
        <end position="33"/>
    </location>
</feature>
<accession>G7MU11</accession>
<dbReference type="InterPro" id="IPR023249">
    <property type="entry name" value="FAM153"/>
</dbReference>
<evidence type="ECO:0000256" key="1">
    <source>
        <dbReference type="SAM" id="MobiDB-lite"/>
    </source>
</evidence>
<dbReference type="PANTHER" id="PTHR40712:SF2">
    <property type="entry name" value="PROTEIN FAM153A-RELATED"/>
    <property type="match status" value="1"/>
</dbReference>
<gene>
    <name evidence="2" type="ORF">EGK_17159</name>
</gene>